<dbReference type="AlphaFoldDB" id="A0A6I9NVX9"/>
<dbReference type="Proteomes" id="UP000504611">
    <property type="component" value="Unplaced"/>
</dbReference>
<organism evidence="1 2">
    <name type="scientific">Notothenia coriiceps</name>
    <name type="common">black rockcod</name>
    <dbReference type="NCBI Taxonomy" id="8208"/>
    <lineage>
        <taxon>Eukaryota</taxon>
        <taxon>Metazoa</taxon>
        <taxon>Chordata</taxon>
        <taxon>Craniata</taxon>
        <taxon>Vertebrata</taxon>
        <taxon>Euteleostomi</taxon>
        <taxon>Actinopterygii</taxon>
        <taxon>Neopterygii</taxon>
        <taxon>Teleostei</taxon>
        <taxon>Neoteleostei</taxon>
        <taxon>Acanthomorphata</taxon>
        <taxon>Eupercaria</taxon>
        <taxon>Perciformes</taxon>
        <taxon>Notothenioidei</taxon>
        <taxon>Nototheniidae</taxon>
        <taxon>Notothenia</taxon>
    </lineage>
</organism>
<evidence type="ECO:0000313" key="2">
    <source>
        <dbReference type="RefSeq" id="XP_010778676.1"/>
    </source>
</evidence>
<reference evidence="2" key="1">
    <citation type="submission" date="2025-08" db="UniProtKB">
        <authorList>
            <consortium name="RefSeq"/>
        </authorList>
    </citation>
    <scope>IDENTIFICATION</scope>
    <source>
        <tissue evidence="2">Muscle</tissue>
    </source>
</reference>
<gene>
    <name evidence="2" type="primary">LOC104953432</name>
</gene>
<protein>
    <submittedName>
        <fullName evidence="2">Tetratricopeptide repeat protein 12-like</fullName>
    </submittedName>
</protein>
<sequence length="92" mass="10121">MDKLEDFESFLKNVDQISELVKDLKSSDVAIQQKAIETADGYIAELDEPCRTTVNKTTINTNTPGQPSLGLQNRSPGERVICLSLALNLNNV</sequence>
<dbReference type="OrthoDB" id="629492at2759"/>
<dbReference type="KEGG" id="ncc:104953432"/>
<dbReference type="GeneID" id="104953432"/>
<evidence type="ECO:0000313" key="1">
    <source>
        <dbReference type="Proteomes" id="UP000504611"/>
    </source>
</evidence>
<name>A0A6I9NVX9_9TELE</name>
<accession>A0A6I9NVX9</accession>
<proteinExistence type="predicted"/>
<dbReference type="RefSeq" id="XP_010778676.1">
    <property type="nucleotide sequence ID" value="XM_010780374.1"/>
</dbReference>
<keyword evidence="1" id="KW-1185">Reference proteome</keyword>